<evidence type="ECO:0000313" key="9">
    <source>
        <dbReference type="EMBL" id="QEK38898.1"/>
    </source>
</evidence>
<keyword evidence="7" id="KW-0820">tRNA-binding</keyword>
<organism evidence="9 10">
    <name type="scientific">Candidatus Nesciobacter abundans</name>
    <dbReference type="NCBI Taxonomy" id="2601668"/>
    <lineage>
        <taxon>Bacteria</taxon>
        <taxon>Pseudomonadati</taxon>
        <taxon>Pseudomonadota</taxon>
        <taxon>Alphaproteobacteria</taxon>
        <taxon>Holosporales</taxon>
        <taxon>Holosporaceae</taxon>
        <taxon>Candidatus Nesciobacter</taxon>
    </lineage>
</organism>
<evidence type="ECO:0000313" key="10">
    <source>
        <dbReference type="Proteomes" id="UP000324924"/>
    </source>
</evidence>
<dbReference type="PROSITE" id="PS00055">
    <property type="entry name" value="RIBOSOMAL_S12"/>
    <property type="match status" value="1"/>
</dbReference>
<dbReference type="Proteomes" id="UP000324924">
    <property type="component" value="Chromosome"/>
</dbReference>
<dbReference type="GO" id="GO:0000049">
    <property type="term" value="F:tRNA binding"/>
    <property type="evidence" value="ECO:0007669"/>
    <property type="project" value="UniProtKB-KW"/>
</dbReference>
<comment type="function">
    <text evidence="5 7">Interacts with and stabilizes bases of the 16S rRNA that are involved in tRNA selection in the A site and with the mRNA backbone. Located at the interface of the 30S and 50S subunits, it traverses the body of the 30S subunit contacting proteins on the other side and probably holding the rRNA structure together. The combined cluster of proteins S8, S12 and S17 appears to hold together the shoulder and platform of the 30S subunit.</text>
</comment>
<feature type="region of interest" description="Disordered" evidence="8">
    <location>
        <begin position="1"/>
        <end position="29"/>
    </location>
</feature>
<keyword evidence="7" id="KW-0699">rRNA-binding</keyword>
<dbReference type="EMBL" id="CP043314">
    <property type="protein sequence ID" value="QEK38898.1"/>
    <property type="molecule type" value="Genomic_DNA"/>
</dbReference>
<keyword evidence="4 6" id="KW-0687">Ribonucleoprotein</keyword>
<dbReference type="PIRSF" id="PIRSF002133">
    <property type="entry name" value="Ribosomal_S12/S23"/>
    <property type="match status" value="1"/>
</dbReference>
<comment type="subunit">
    <text evidence="7">Part of the 30S ribosomal subunit. Contacts proteins S8 and S17. May interact with IF1 in the 30S initiation complex.</text>
</comment>
<evidence type="ECO:0000256" key="4">
    <source>
        <dbReference type="ARBA" id="ARBA00023274"/>
    </source>
</evidence>
<dbReference type="InterPro" id="IPR005679">
    <property type="entry name" value="Ribosomal_uS12_bac"/>
</dbReference>
<accession>A0A5C0UFR2</accession>
<keyword evidence="3 6" id="KW-0689">Ribosomal protein</keyword>
<evidence type="ECO:0000256" key="7">
    <source>
        <dbReference type="RuleBase" id="RU003623"/>
    </source>
</evidence>
<keyword evidence="7" id="KW-0694">RNA-binding</keyword>
<dbReference type="AlphaFoldDB" id="A0A5C0UFR2"/>
<proteinExistence type="inferred from homology"/>
<evidence type="ECO:0000256" key="6">
    <source>
        <dbReference type="RuleBase" id="RU003622"/>
    </source>
</evidence>
<evidence type="ECO:0000256" key="1">
    <source>
        <dbReference type="ARBA" id="ARBA00003022"/>
    </source>
</evidence>
<dbReference type="NCBIfam" id="TIGR00981">
    <property type="entry name" value="rpsL_bact"/>
    <property type="match status" value="1"/>
</dbReference>
<dbReference type="PANTHER" id="PTHR11652">
    <property type="entry name" value="30S RIBOSOMAL PROTEIN S12 FAMILY MEMBER"/>
    <property type="match status" value="1"/>
</dbReference>
<evidence type="ECO:0000256" key="2">
    <source>
        <dbReference type="ARBA" id="ARBA00005657"/>
    </source>
</evidence>
<gene>
    <name evidence="9" type="primary">rpsL</name>
    <name evidence="9" type="ORF">FZC36_00390</name>
</gene>
<dbReference type="GO" id="GO:0006412">
    <property type="term" value="P:translation"/>
    <property type="evidence" value="ECO:0007669"/>
    <property type="project" value="InterPro"/>
</dbReference>
<dbReference type="KEGG" id="nabu:FZC36_00390"/>
<protein>
    <recommendedName>
        <fullName evidence="7">30S ribosomal protein S12</fullName>
    </recommendedName>
</protein>
<comment type="function">
    <text evidence="1 7">With S4 and S5 plays an important role in translational accuracy.</text>
</comment>
<feature type="compositionally biased region" description="Basic residues" evidence="8">
    <location>
        <begin position="10"/>
        <end position="20"/>
    </location>
</feature>
<dbReference type="SUPFAM" id="SSF50249">
    <property type="entry name" value="Nucleic acid-binding proteins"/>
    <property type="match status" value="1"/>
</dbReference>
<evidence type="ECO:0000256" key="5">
    <source>
        <dbReference type="ARBA" id="ARBA00024962"/>
    </source>
</evidence>
<dbReference type="InterPro" id="IPR012340">
    <property type="entry name" value="NA-bd_OB-fold"/>
</dbReference>
<dbReference type="InterPro" id="IPR006032">
    <property type="entry name" value="Ribosomal_uS12"/>
</dbReference>
<reference evidence="9 10" key="1">
    <citation type="submission" date="2019-08" db="EMBL/GenBank/DDBJ databases">
        <title>Highly reduced genomes of protist endosymbionts show evolutionary convergence.</title>
        <authorList>
            <person name="George E."/>
            <person name="Husnik F."/>
            <person name="Tashyreva D."/>
            <person name="Prokopchuk G."/>
            <person name="Horak A."/>
            <person name="Kwong W.K."/>
            <person name="Lukes J."/>
            <person name="Keeling P.J."/>
        </authorList>
    </citation>
    <scope>NUCLEOTIDE SEQUENCE [LARGE SCALE GENOMIC DNA]</scope>
    <source>
        <strain evidence="9">1604HC</strain>
    </source>
</reference>
<dbReference type="GO" id="GO:0015935">
    <property type="term" value="C:small ribosomal subunit"/>
    <property type="evidence" value="ECO:0007669"/>
    <property type="project" value="InterPro"/>
</dbReference>
<dbReference type="OrthoDB" id="9802366at2"/>
<comment type="similarity">
    <text evidence="2 6">Belongs to the universal ribosomal protein uS12 family.</text>
</comment>
<sequence>MVTLQQLCRGKSRKPKRNRKSYPALAGAPQRGGTCVRVFTKTPRKPNSAQRRVAKVRLSTGFEITASIPGEKHSLQEHSIVLVRGARRPDLPGVRFIVVRGIRDLKGVEGRKQGRSKYGTKSK</sequence>
<evidence type="ECO:0000256" key="8">
    <source>
        <dbReference type="SAM" id="MobiDB-lite"/>
    </source>
</evidence>
<dbReference type="PRINTS" id="PR01034">
    <property type="entry name" value="RIBOSOMALS12"/>
</dbReference>
<dbReference type="FunFam" id="2.40.50.140:FF:000099">
    <property type="entry name" value="Ribosomal protein S12, mitochondrial"/>
    <property type="match status" value="1"/>
</dbReference>
<keyword evidence="10" id="KW-1185">Reference proteome</keyword>
<dbReference type="GO" id="GO:0019843">
    <property type="term" value="F:rRNA binding"/>
    <property type="evidence" value="ECO:0007669"/>
    <property type="project" value="UniProtKB-KW"/>
</dbReference>
<dbReference type="RefSeq" id="WP_148972021.1">
    <property type="nucleotide sequence ID" value="NZ_CP043314.1"/>
</dbReference>
<dbReference type="CDD" id="cd03368">
    <property type="entry name" value="Ribosomal_S12"/>
    <property type="match status" value="1"/>
</dbReference>
<evidence type="ECO:0000256" key="3">
    <source>
        <dbReference type="ARBA" id="ARBA00022980"/>
    </source>
</evidence>
<dbReference type="Gene3D" id="2.40.50.140">
    <property type="entry name" value="Nucleic acid-binding proteins"/>
    <property type="match status" value="1"/>
</dbReference>
<name>A0A5C0UFR2_9PROT</name>
<dbReference type="GO" id="GO:0003735">
    <property type="term" value="F:structural constituent of ribosome"/>
    <property type="evidence" value="ECO:0007669"/>
    <property type="project" value="InterPro"/>
</dbReference>
<dbReference type="Pfam" id="PF00164">
    <property type="entry name" value="Ribosom_S12_S23"/>
    <property type="match status" value="1"/>
</dbReference>